<dbReference type="GO" id="GO:0005739">
    <property type="term" value="C:mitochondrion"/>
    <property type="evidence" value="ECO:0007669"/>
    <property type="project" value="UniProtKB-SubCell"/>
</dbReference>
<comment type="similarity">
    <text evidence="1 3">Belongs to the CMC family.</text>
</comment>
<evidence type="ECO:0000256" key="3">
    <source>
        <dbReference type="RuleBase" id="RU364104"/>
    </source>
</evidence>
<accession>A0A8K0AJ45</accession>
<organism evidence="4 5">
    <name type="scientific">Andalucia godoyi</name>
    <name type="common">Flagellate</name>
    <dbReference type="NCBI Taxonomy" id="505711"/>
    <lineage>
        <taxon>Eukaryota</taxon>
        <taxon>Discoba</taxon>
        <taxon>Jakobida</taxon>
        <taxon>Andalucina</taxon>
        <taxon>Andaluciidae</taxon>
        <taxon>Andalucia</taxon>
    </lineage>
</organism>
<keyword evidence="3" id="KW-0496">Mitochondrion</keyword>
<proteinExistence type="inferred from homology"/>
<dbReference type="Proteomes" id="UP000799049">
    <property type="component" value="Unassembled WGS sequence"/>
</dbReference>
<evidence type="ECO:0000313" key="5">
    <source>
        <dbReference type="Proteomes" id="UP000799049"/>
    </source>
</evidence>
<dbReference type="AlphaFoldDB" id="A0A8K0AJ45"/>
<reference evidence="4" key="1">
    <citation type="submission" date="2019-09" db="EMBL/GenBank/DDBJ databases">
        <title>The Mitochondrial Proteome of the Jakobid, Andalucia godoyi, a Protist With the Most Gene-Rich and Bacteria-Like Mitochondrial Genome.</title>
        <authorList>
            <person name="Gray M.W."/>
            <person name="Burger G."/>
            <person name="Derelle R."/>
            <person name="Klimes V."/>
            <person name="Leger M."/>
            <person name="Sarrasin M."/>
            <person name="Vlcek C."/>
            <person name="Roger A.J."/>
            <person name="Elias M."/>
            <person name="Lang B.F."/>
        </authorList>
    </citation>
    <scope>NUCLEOTIDE SEQUENCE</scope>
    <source>
        <strain evidence="4">And28</strain>
    </source>
</reference>
<keyword evidence="2" id="KW-1015">Disulfide bond</keyword>
<dbReference type="Pfam" id="PF08583">
    <property type="entry name" value="Cmc1"/>
    <property type="match status" value="1"/>
</dbReference>
<dbReference type="PANTHER" id="PTHR22977">
    <property type="entry name" value="COX ASSEMBLY MITOCHONDRIAL PROTEIN"/>
    <property type="match status" value="1"/>
</dbReference>
<name>A0A8K0AJ45_ANDGO</name>
<dbReference type="PANTHER" id="PTHR22977:SF5">
    <property type="entry name" value="COX ASSEMBLY MITOCHONDRIAL PROTEIN HOMOLOG"/>
    <property type="match status" value="1"/>
</dbReference>
<evidence type="ECO:0000256" key="2">
    <source>
        <dbReference type="ARBA" id="ARBA00023157"/>
    </source>
</evidence>
<dbReference type="InterPro" id="IPR013892">
    <property type="entry name" value="Cyt_c_biogenesis_Cmc1-like"/>
</dbReference>
<keyword evidence="5" id="KW-1185">Reference proteome</keyword>
<dbReference type="EMBL" id="VRVR01000007">
    <property type="protein sequence ID" value="KAF0852972.1"/>
    <property type="molecule type" value="Genomic_DNA"/>
</dbReference>
<evidence type="ECO:0000313" key="4">
    <source>
        <dbReference type="EMBL" id="KAF0852972.1"/>
    </source>
</evidence>
<comment type="caution">
    <text evidence="4">The sequence shown here is derived from an EMBL/GenBank/DDBJ whole genome shotgun (WGS) entry which is preliminary data.</text>
</comment>
<dbReference type="OrthoDB" id="6224010at2759"/>
<protein>
    <recommendedName>
        <fullName evidence="3">COX assembly mitochondrial protein</fullName>
    </recommendedName>
</protein>
<sequence>MNSDEDIQMPVRTLEMLREKMKKAALKQCQHRTVDFGECSKEQGFLTPFKCREEMKRLNRCLAKYTHDEILEKYKTEWYAEQRAKQNVSQASSS</sequence>
<gene>
    <name evidence="4" type="ORF">ANDGO_08768</name>
</gene>
<comment type="subcellular location">
    <subcellularLocation>
        <location evidence="3">Mitochondrion</location>
    </subcellularLocation>
</comment>
<evidence type="ECO:0000256" key="1">
    <source>
        <dbReference type="ARBA" id="ARBA00007347"/>
    </source>
</evidence>